<organism evidence="1 2">
    <name type="scientific">Sphingobium yanoikuyae</name>
    <name type="common">Sphingomonas yanoikuyae</name>
    <dbReference type="NCBI Taxonomy" id="13690"/>
    <lineage>
        <taxon>Bacteria</taxon>
        <taxon>Pseudomonadati</taxon>
        <taxon>Pseudomonadota</taxon>
        <taxon>Alphaproteobacteria</taxon>
        <taxon>Sphingomonadales</taxon>
        <taxon>Sphingomonadaceae</taxon>
        <taxon>Sphingobium</taxon>
    </lineage>
</organism>
<dbReference type="Proteomes" id="UP000464086">
    <property type="component" value="Plasmid unnamed1"/>
</dbReference>
<geneLocation type="plasmid" evidence="1">
    <name>unnamed1</name>
</geneLocation>
<proteinExistence type="predicted"/>
<accession>A0A6P1GPT5</accession>
<evidence type="ECO:0000313" key="1">
    <source>
        <dbReference type="EMBL" id="QHD70676.1"/>
    </source>
</evidence>
<dbReference type="EMBL" id="CP047219">
    <property type="protein sequence ID" value="QHD70676.1"/>
    <property type="molecule type" value="Genomic_DNA"/>
</dbReference>
<evidence type="ECO:0000313" key="2">
    <source>
        <dbReference type="Proteomes" id="UP000464086"/>
    </source>
</evidence>
<dbReference type="AlphaFoldDB" id="A0A6P1GPT5"/>
<reference evidence="1 2" key="1">
    <citation type="submission" date="2019-12" db="EMBL/GenBank/DDBJ databases">
        <title>Functional and genomic insights into the Sphingobium yanoikuyae YC-JY1, a bacterium efficiently degrading bisphenol A.</title>
        <authorList>
            <person name="Jia Y."/>
            <person name="Li X."/>
            <person name="Wang J."/>
            <person name="Eltoukhy A."/>
            <person name="Lamraoui I."/>
            <person name="Yan Y."/>
        </authorList>
    </citation>
    <scope>NUCLEOTIDE SEQUENCE [LARGE SCALE GENOMIC DNA]</scope>
    <source>
        <strain evidence="1 2">YC-JY1</strain>
        <plasmid evidence="1 2">unnamed1</plasmid>
    </source>
</reference>
<sequence>MIASFALVALAAASPTVDQDALNKCAAVSKIYVAGLRALAQEIESDAQYAETHNNEFSPEMTQRYVIWYRKRQSEGENYPDLHQIKLSLSEQYQRQQSIEAFLDHQKAERDGVIADYRARLIQACPWKADEIRSRK</sequence>
<protein>
    <submittedName>
        <fullName evidence="1">Uncharacterized protein</fullName>
    </submittedName>
</protein>
<name>A0A6P1GPT5_SPHYA</name>
<dbReference type="RefSeq" id="WP_159368219.1">
    <property type="nucleotide sequence ID" value="NZ_CP047219.1"/>
</dbReference>
<keyword evidence="1" id="KW-0614">Plasmid</keyword>
<gene>
    <name evidence="1" type="ORF">GS397_26595</name>
</gene>